<dbReference type="InterPro" id="IPR012910">
    <property type="entry name" value="Plug_dom"/>
</dbReference>
<reference evidence="11" key="1">
    <citation type="submission" date="2020-04" db="EMBL/GenBank/DDBJ databases">
        <authorList>
            <person name="Kittiwongwattana C."/>
        </authorList>
    </citation>
    <scope>NUCLEOTIDE SEQUENCE [LARGE SCALE GENOMIC DNA]</scope>
    <source>
        <strain evidence="11">1303</strain>
    </source>
</reference>
<keyword evidence="2 7" id="KW-0813">Transport</keyword>
<dbReference type="SUPFAM" id="SSF49464">
    <property type="entry name" value="Carboxypeptidase regulatory domain-like"/>
    <property type="match status" value="1"/>
</dbReference>
<dbReference type="Pfam" id="PF07715">
    <property type="entry name" value="Plug"/>
    <property type="match status" value="1"/>
</dbReference>
<gene>
    <name evidence="10" type="ORF">HF324_11055</name>
</gene>
<feature type="chain" id="PRO_5045343929" evidence="8">
    <location>
        <begin position="21"/>
        <end position="1101"/>
    </location>
</feature>
<dbReference type="NCBIfam" id="TIGR04057">
    <property type="entry name" value="SusC_RagA_signa"/>
    <property type="match status" value="1"/>
</dbReference>
<name>A0ABX6LF10_9BACT</name>
<dbReference type="RefSeq" id="WP_168860620.1">
    <property type="nucleotide sequence ID" value="NZ_CP051204.2"/>
</dbReference>
<protein>
    <submittedName>
        <fullName evidence="10">SusC/RagA family TonB-linked outer membrane protein</fullName>
    </submittedName>
</protein>
<dbReference type="EMBL" id="CP051204">
    <property type="protein sequence ID" value="QJB38373.1"/>
    <property type="molecule type" value="Genomic_DNA"/>
</dbReference>
<evidence type="ECO:0000313" key="10">
    <source>
        <dbReference type="EMBL" id="QJB38373.1"/>
    </source>
</evidence>
<dbReference type="NCBIfam" id="TIGR04056">
    <property type="entry name" value="OMP_RagA_SusC"/>
    <property type="match status" value="1"/>
</dbReference>
<evidence type="ECO:0000256" key="8">
    <source>
        <dbReference type="SAM" id="SignalP"/>
    </source>
</evidence>
<dbReference type="PROSITE" id="PS52016">
    <property type="entry name" value="TONB_DEPENDENT_REC_3"/>
    <property type="match status" value="1"/>
</dbReference>
<reference evidence="10 11" key="2">
    <citation type="submission" date="2020-09" db="EMBL/GenBank/DDBJ databases">
        <authorList>
            <person name="Kittiwongwattana C."/>
        </authorList>
    </citation>
    <scope>NUCLEOTIDE SEQUENCE [LARGE SCALE GENOMIC DNA]</scope>
    <source>
        <strain evidence="10 11">1303</strain>
    </source>
</reference>
<accession>A0ABX6LF10</accession>
<keyword evidence="11" id="KW-1185">Reference proteome</keyword>
<dbReference type="InterPro" id="IPR039426">
    <property type="entry name" value="TonB-dep_rcpt-like"/>
</dbReference>
<evidence type="ECO:0000256" key="4">
    <source>
        <dbReference type="ARBA" id="ARBA00022692"/>
    </source>
</evidence>
<keyword evidence="8" id="KW-0732">Signal</keyword>
<feature type="domain" description="TonB-dependent receptor plug" evidence="9">
    <location>
        <begin position="202"/>
        <end position="320"/>
    </location>
</feature>
<keyword evidence="3 7" id="KW-1134">Transmembrane beta strand</keyword>
<comment type="similarity">
    <text evidence="7">Belongs to the TonB-dependent receptor family.</text>
</comment>
<dbReference type="Gene3D" id="2.170.130.10">
    <property type="entry name" value="TonB-dependent receptor, plug domain"/>
    <property type="match status" value="1"/>
</dbReference>
<evidence type="ECO:0000256" key="2">
    <source>
        <dbReference type="ARBA" id="ARBA00022448"/>
    </source>
</evidence>
<dbReference type="SUPFAM" id="SSF56935">
    <property type="entry name" value="Porins"/>
    <property type="match status" value="1"/>
</dbReference>
<dbReference type="Gene3D" id="2.60.40.1120">
    <property type="entry name" value="Carboxypeptidase-like, regulatory domain"/>
    <property type="match status" value="1"/>
</dbReference>
<dbReference type="InterPro" id="IPR023997">
    <property type="entry name" value="TonB-dep_OMP_SusC/RagA_CS"/>
</dbReference>
<evidence type="ECO:0000256" key="3">
    <source>
        <dbReference type="ARBA" id="ARBA00022452"/>
    </source>
</evidence>
<proteinExistence type="inferred from homology"/>
<feature type="signal peptide" evidence="8">
    <location>
        <begin position="1"/>
        <end position="20"/>
    </location>
</feature>
<keyword evidence="5 7" id="KW-0472">Membrane</keyword>
<evidence type="ECO:0000256" key="1">
    <source>
        <dbReference type="ARBA" id="ARBA00004571"/>
    </source>
</evidence>
<dbReference type="Gene3D" id="2.40.170.20">
    <property type="entry name" value="TonB-dependent receptor, beta-barrel domain"/>
    <property type="match status" value="1"/>
</dbReference>
<evidence type="ECO:0000313" key="11">
    <source>
        <dbReference type="Proteomes" id="UP000503144"/>
    </source>
</evidence>
<dbReference type="Proteomes" id="UP000503144">
    <property type="component" value="Chromosome"/>
</dbReference>
<comment type="subcellular location">
    <subcellularLocation>
        <location evidence="1 7">Cell outer membrane</location>
        <topology evidence="1 7">Multi-pass membrane protein</topology>
    </subcellularLocation>
</comment>
<dbReference type="InterPro" id="IPR023996">
    <property type="entry name" value="TonB-dep_OMP_SusC/RagA"/>
</dbReference>
<evidence type="ECO:0000256" key="5">
    <source>
        <dbReference type="ARBA" id="ARBA00023136"/>
    </source>
</evidence>
<dbReference type="InterPro" id="IPR036942">
    <property type="entry name" value="Beta-barrel_TonB_sf"/>
</dbReference>
<organism evidence="10 11">
    <name type="scientific">Chitinophaga oryzae</name>
    <dbReference type="NCBI Taxonomy" id="2725414"/>
    <lineage>
        <taxon>Bacteria</taxon>
        <taxon>Pseudomonadati</taxon>
        <taxon>Bacteroidota</taxon>
        <taxon>Chitinophagia</taxon>
        <taxon>Chitinophagales</taxon>
        <taxon>Chitinophagaceae</taxon>
        <taxon>Chitinophaga</taxon>
    </lineage>
</organism>
<keyword evidence="6 7" id="KW-0998">Cell outer membrane</keyword>
<dbReference type="InterPro" id="IPR037066">
    <property type="entry name" value="Plug_dom_sf"/>
</dbReference>
<evidence type="ECO:0000259" key="9">
    <source>
        <dbReference type="Pfam" id="PF07715"/>
    </source>
</evidence>
<sequence>MRSHVVILLTCCLLASTCYAQVTMSEKGVTFTRLFKQIRKQTGYKFVYNNDMLPKDSHFDVDVKDAPVSAVLDKYLRPVMLTYEIRADKTIIIRQAKQPAPAPAKAVSRLQGQVTNESGQPLPGATIAVKGTLLGVAADQDGRFTLEVPDGNATLTISSVGHEPRELQPWEGMLVVRLQMAIRTIRDVTISTGMFRRNKTTFSGATTTFTGKELRQAGTLNVLESLKTLDPSFVIVRDNIAGSNPNQMPKIEVRGKTGLSSNTVRDQFSTDPNQPLFILNGMETTLQQIIDLDMNRVASITLLKDAASTALYGSRAANGVVVVETVKPQPGELQVSYTFTTRFETPALRDYNLMNAAELLEFQRLAGMYDPGHFGGNLANDNLYNQRLAEVASGVNSYWLSSPVQQRFTHGHSLYVNGGNNDFQYGVGLNYRDLKGVMKNSNRKTWGATIDLNYRKGKVNVANSLYINGTDANESPYGAFADFVKLSPYYRKKKADGSLNTDRYLEVFTVETDQFFPDTFRVGNPLYNARLGRKNNSNNLLVQDQLNLIYDISPHWRLSGGFQLARNNGSSILFISSDDTRFDGKPASQKGLYTETRMDAHSYQGNGMLTYRNVLHEVHSINGNLRSEIQEQGQTISGYSAVGFPADVRPNPAFASQYPPGSKPVFQKTKVRRVNALASVNYTYKNRYYADATYRLDGSTVFGSGKRYSSFWSVGGGWNISSEPGMKNHPSLDLLRIRANIGTTGNQSLGSYASSSVFGFENDPNIFGQGIYMTQLGNPLLQWQHTRNANIGLDISLWNNRLLAAFDIYEKYSDPLVVNGARPPSTGVSTYAFNVGALRTKGAEAIIRFFPIYLPEKKIMWTVGVTGAYYKSRYEGLSNVLGNLNDSALKSGSLLRYVDGYSPDELWAVRSLGIDPASGQELFLKKDGSQTFTYDVADIVPLGDSRPVVQGIISSGFTWKGFRLGVSLRYSLGQRTMNQALYSKVENISLADLANNQDKRALTLRWKQPGDQAEFRGISITDETPISSRFIQKENYLSGESIGAGYEMDAAQHPWLQRLKLQTIRLDAIMNDVFRLSTIQSERGIDYPFSKAVSLNLNVFF</sequence>
<evidence type="ECO:0000256" key="7">
    <source>
        <dbReference type="PROSITE-ProRule" id="PRU01360"/>
    </source>
</evidence>
<dbReference type="InterPro" id="IPR008969">
    <property type="entry name" value="CarboxyPept-like_regulatory"/>
</dbReference>
<dbReference type="Pfam" id="PF13715">
    <property type="entry name" value="CarbopepD_reg_2"/>
    <property type="match status" value="1"/>
</dbReference>
<evidence type="ECO:0000256" key="6">
    <source>
        <dbReference type="ARBA" id="ARBA00023237"/>
    </source>
</evidence>
<keyword evidence="4 7" id="KW-0812">Transmembrane</keyword>